<gene>
    <name evidence="1" type="ORF">WMO37_07565</name>
</gene>
<organism evidence="1 2">
    <name type="scientific">Lachnospira intestinalis</name>
    <dbReference type="NCBI Taxonomy" id="3133158"/>
    <lineage>
        <taxon>Bacteria</taxon>
        <taxon>Bacillati</taxon>
        <taxon>Bacillota</taxon>
        <taxon>Clostridia</taxon>
        <taxon>Lachnospirales</taxon>
        <taxon>Lachnospiraceae</taxon>
        <taxon>Lachnospira</taxon>
    </lineage>
</organism>
<reference evidence="1" key="1">
    <citation type="submission" date="2024-03" db="EMBL/GenBank/DDBJ databases">
        <title>Human intestinal bacterial collection.</title>
        <authorList>
            <person name="Pauvert C."/>
            <person name="Hitch T.C.A."/>
            <person name="Clavel T."/>
        </authorList>
    </citation>
    <scope>NUCLEOTIDE SEQUENCE [LARGE SCALE GENOMIC DNA]</scope>
    <source>
        <strain evidence="1">CLA-AA-H89B</strain>
    </source>
</reference>
<dbReference type="Proteomes" id="UP001546774">
    <property type="component" value="Unassembled WGS sequence"/>
</dbReference>
<evidence type="ECO:0000313" key="1">
    <source>
        <dbReference type="EMBL" id="MEQ2554876.1"/>
    </source>
</evidence>
<accession>A0ABV1H6E1</accession>
<evidence type="ECO:0008006" key="3">
    <source>
        <dbReference type="Google" id="ProtNLM"/>
    </source>
</evidence>
<keyword evidence="2" id="KW-1185">Reference proteome</keyword>
<sequence length="52" mass="5846">MKVLKSFIHKQYGATEGDEITIQDKKVADILVKKGILKEDEKSAVNVKTDKN</sequence>
<dbReference type="EMBL" id="JBBMFS010000005">
    <property type="protein sequence ID" value="MEQ2554876.1"/>
    <property type="molecule type" value="Genomic_DNA"/>
</dbReference>
<evidence type="ECO:0000313" key="2">
    <source>
        <dbReference type="Proteomes" id="UP001546774"/>
    </source>
</evidence>
<protein>
    <recommendedName>
        <fullName evidence="3">XkdX family protein</fullName>
    </recommendedName>
</protein>
<comment type="caution">
    <text evidence="1">The sequence shown here is derived from an EMBL/GenBank/DDBJ whole genome shotgun (WGS) entry which is preliminary data.</text>
</comment>
<proteinExistence type="predicted"/>
<name>A0ABV1H6E1_9FIRM</name>